<evidence type="ECO:0000313" key="2">
    <source>
        <dbReference type="Proteomes" id="UP000813385"/>
    </source>
</evidence>
<dbReference type="SUPFAM" id="SSF52540">
    <property type="entry name" value="P-loop containing nucleoside triphosphate hydrolases"/>
    <property type="match status" value="1"/>
</dbReference>
<proteinExistence type="predicted"/>
<protein>
    <submittedName>
        <fullName evidence="1">Efflux pump antibiotic resistance protein</fullName>
    </submittedName>
</protein>
<name>A0A8K0T6F4_9PEZI</name>
<dbReference type="AlphaFoldDB" id="A0A8K0T6F4"/>
<organism evidence="1 2">
    <name type="scientific">Plectosphaerella cucumerina</name>
    <dbReference type="NCBI Taxonomy" id="40658"/>
    <lineage>
        <taxon>Eukaryota</taxon>
        <taxon>Fungi</taxon>
        <taxon>Dikarya</taxon>
        <taxon>Ascomycota</taxon>
        <taxon>Pezizomycotina</taxon>
        <taxon>Sordariomycetes</taxon>
        <taxon>Hypocreomycetidae</taxon>
        <taxon>Glomerellales</taxon>
        <taxon>Plectosphaerellaceae</taxon>
        <taxon>Plectosphaerella</taxon>
    </lineage>
</organism>
<comment type="caution">
    <text evidence="1">The sequence shown here is derived from an EMBL/GenBank/DDBJ whole genome shotgun (WGS) entry which is preliminary data.</text>
</comment>
<accession>A0A8K0T6F4</accession>
<dbReference type="Gene3D" id="3.40.50.300">
    <property type="entry name" value="P-loop containing nucleotide triphosphate hydrolases"/>
    <property type="match status" value="1"/>
</dbReference>
<dbReference type="EMBL" id="JAGPXD010000006">
    <property type="protein sequence ID" value="KAH7349738.1"/>
    <property type="molecule type" value="Genomic_DNA"/>
</dbReference>
<evidence type="ECO:0000313" key="1">
    <source>
        <dbReference type="EMBL" id="KAH7349738.1"/>
    </source>
</evidence>
<dbReference type="InterPro" id="IPR040632">
    <property type="entry name" value="Sulfotransfer_4"/>
</dbReference>
<dbReference type="OrthoDB" id="408152at2759"/>
<dbReference type="Pfam" id="PF17784">
    <property type="entry name" value="Sulfotransfer_4"/>
    <property type="match status" value="1"/>
</dbReference>
<gene>
    <name evidence="1" type="ORF">B0T11DRAFT_358689</name>
</gene>
<reference evidence="1" key="1">
    <citation type="journal article" date="2021" name="Nat. Commun.">
        <title>Genetic determinants of endophytism in the Arabidopsis root mycobiome.</title>
        <authorList>
            <person name="Mesny F."/>
            <person name="Miyauchi S."/>
            <person name="Thiergart T."/>
            <person name="Pickel B."/>
            <person name="Atanasova L."/>
            <person name="Karlsson M."/>
            <person name="Huettel B."/>
            <person name="Barry K.W."/>
            <person name="Haridas S."/>
            <person name="Chen C."/>
            <person name="Bauer D."/>
            <person name="Andreopoulos W."/>
            <person name="Pangilinan J."/>
            <person name="LaButti K."/>
            <person name="Riley R."/>
            <person name="Lipzen A."/>
            <person name="Clum A."/>
            <person name="Drula E."/>
            <person name="Henrissat B."/>
            <person name="Kohler A."/>
            <person name="Grigoriev I.V."/>
            <person name="Martin F.M."/>
            <person name="Hacquard S."/>
        </authorList>
    </citation>
    <scope>NUCLEOTIDE SEQUENCE</scope>
    <source>
        <strain evidence="1">MPI-CAGE-AT-0016</strain>
    </source>
</reference>
<dbReference type="PANTHER" id="PTHR36978:SF4">
    <property type="entry name" value="P-LOOP CONTAINING NUCLEOSIDE TRIPHOSPHATE HYDROLASE PROTEIN"/>
    <property type="match status" value="1"/>
</dbReference>
<dbReference type="PANTHER" id="PTHR36978">
    <property type="entry name" value="P-LOOP CONTAINING NUCLEOTIDE TRIPHOSPHATE HYDROLASE"/>
    <property type="match status" value="1"/>
</dbReference>
<dbReference type="InterPro" id="IPR027417">
    <property type="entry name" value="P-loop_NTPase"/>
</dbReference>
<sequence>MTSIEERHPEVFREVINESPRGKQRTVPMEVLCLGFLRTGTATMSTAMETLGMPCWHSLVLLSDNFGDIPMWQEAYERKYRGAGTPFGRDEFDQLLHSFGAVSSDTPAIAFAEDLIAAYPEAKVVLVERDIESWYNSYMNTIVEQTFKPWWHISRIVFFIDRFYFRPIGMLHLAGQEHWAGIKSRKDAEEKLRDKYREHYELIRRVTPKERLLEFKLSDGWGPLCEFLGEPVPETPFPHLNETKWFEERSELIFKRSLVKALKKAVWWLSPAVLLGAWFQGRKQNEV</sequence>
<dbReference type="Proteomes" id="UP000813385">
    <property type="component" value="Unassembled WGS sequence"/>
</dbReference>
<keyword evidence="2" id="KW-1185">Reference proteome</keyword>